<name>W7TT33_9STRA</name>
<dbReference type="EMBL" id="AZIL01000609">
    <property type="protein sequence ID" value="EWM26688.1"/>
    <property type="molecule type" value="Genomic_DNA"/>
</dbReference>
<organism evidence="1 2">
    <name type="scientific">Nannochloropsis gaditana</name>
    <dbReference type="NCBI Taxonomy" id="72520"/>
    <lineage>
        <taxon>Eukaryota</taxon>
        <taxon>Sar</taxon>
        <taxon>Stramenopiles</taxon>
        <taxon>Ochrophyta</taxon>
        <taxon>Eustigmatophyceae</taxon>
        <taxon>Eustigmatales</taxon>
        <taxon>Monodopsidaceae</taxon>
        <taxon>Nannochloropsis</taxon>
    </lineage>
</organism>
<evidence type="ECO:0000313" key="1">
    <source>
        <dbReference type="EMBL" id="EWM26688.1"/>
    </source>
</evidence>
<dbReference type="PANTHER" id="PTHR34286:SF1">
    <property type="entry name" value="TRANSMEMBRANE PROTEIN"/>
    <property type="match status" value="1"/>
</dbReference>
<sequence length="156" mass="17613">MFGWLHFLSSCQQRMGGGRWFYFPTHIWTPSGGWFPNPKNWRANTLLVLGGIGVAAFSTFSLSASLERRPIAPAWHIPSQSWRLLLSCGHVFRDCLSSRDAYTGGWHDEGVIATLSYPIRPGVAWIVRRSEGPSCMSNFCFKRGSVEEEHLGRCFC</sequence>
<accession>W7TT33</accession>
<dbReference type="PANTHER" id="PTHR34286">
    <property type="entry name" value="TRANSMEMBRANE PROTEIN"/>
    <property type="match status" value="1"/>
</dbReference>
<comment type="caution">
    <text evidence="1">The sequence shown here is derived from an EMBL/GenBank/DDBJ whole genome shotgun (WGS) entry which is preliminary data.</text>
</comment>
<protein>
    <submittedName>
        <fullName evidence="1">Uncharacterized protein</fullName>
    </submittedName>
</protein>
<dbReference type="OrthoDB" id="2100988at2759"/>
<evidence type="ECO:0000313" key="2">
    <source>
        <dbReference type="Proteomes" id="UP000019335"/>
    </source>
</evidence>
<dbReference type="Proteomes" id="UP000019335">
    <property type="component" value="Chromosome 8"/>
</dbReference>
<reference evidence="1 2" key="1">
    <citation type="journal article" date="2014" name="Mol. Plant">
        <title>Chromosome Scale Genome Assembly and Transcriptome Profiling of Nannochloropsis gaditana in Nitrogen Depletion.</title>
        <authorList>
            <person name="Corteggiani Carpinelli E."/>
            <person name="Telatin A."/>
            <person name="Vitulo N."/>
            <person name="Forcato C."/>
            <person name="D'Angelo M."/>
            <person name="Schiavon R."/>
            <person name="Vezzi A."/>
            <person name="Giacometti G.M."/>
            <person name="Morosinotto T."/>
            <person name="Valle G."/>
        </authorList>
    </citation>
    <scope>NUCLEOTIDE SEQUENCE [LARGE SCALE GENOMIC DNA]</scope>
    <source>
        <strain evidence="1 2">B-31</strain>
    </source>
</reference>
<proteinExistence type="predicted"/>
<gene>
    <name evidence="1" type="ORF">Naga_100001g40</name>
</gene>
<dbReference type="AlphaFoldDB" id="W7TT33"/>
<keyword evidence="2" id="KW-1185">Reference proteome</keyword>